<protein>
    <submittedName>
        <fullName evidence="3">Putative homing endonuclease</fullName>
    </submittedName>
</protein>
<evidence type="ECO:0000313" key="2">
    <source>
        <dbReference type="EMBL" id="QJA63749.1"/>
    </source>
</evidence>
<evidence type="ECO:0000259" key="1">
    <source>
        <dbReference type="SMART" id="SM00507"/>
    </source>
</evidence>
<dbReference type="CDD" id="cd00085">
    <property type="entry name" value="HNHc"/>
    <property type="match status" value="1"/>
</dbReference>
<dbReference type="InterPro" id="IPR024630">
    <property type="entry name" value="Stc1"/>
</dbReference>
<dbReference type="EMBL" id="MT142505">
    <property type="protein sequence ID" value="QJA83175.1"/>
    <property type="molecule type" value="Genomic_DNA"/>
</dbReference>
<reference evidence="3" key="1">
    <citation type="submission" date="2020-03" db="EMBL/GenBank/DDBJ databases">
        <title>The deep terrestrial virosphere.</title>
        <authorList>
            <person name="Holmfeldt K."/>
            <person name="Nilsson E."/>
            <person name="Simone D."/>
            <person name="Lopez-Fernandez M."/>
            <person name="Wu X."/>
            <person name="de Brujin I."/>
            <person name="Lundin D."/>
            <person name="Andersson A."/>
            <person name="Bertilsson S."/>
            <person name="Dopson M."/>
        </authorList>
    </citation>
    <scope>NUCLEOTIDE SEQUENCE</scope>
    <source>
        <strain evidence="3">MM415A00306</strain>
        <strain evidence="2">MM415B00578</strain>
    </source>
</reference>
<name>A0A6M3KP16_9ZZZZ</name>
<gene>
    <name evidence="3" type="ORF">MM415A00306_0011</name>
    <name evidence="2" type="ORF">MM415B00578_0003</name>
</gene>
<organism evidence="3">
    <name type="scientific">viral metagenome</name>
    <dbReference type="NCBI Taxonomy" id="1070528"/>
    <lineage>
        <taxon>unclassified sequences</taxon>
        <taxon>metagenomes</taxon>
        <taxon>organismal metagenomes</taxon>
    </lineage>
</organism>
<sequence length="290" mass="33711">MTKLCKRCGTEKPVGDFNNDSSRPDGLWPWCKVCLKAYRGARKPPPKVRLRRVCTICGEEKLGNAFRKHMVSPDGTGKCRKCTEAVLSHEPDPTITEKRCSKCKETKAISEFSKAKQRKSGYSPRCKECDRAYYEETRDRVLERGRERRSKPGYKERYAEYAKDYASKNKDVLREKGRDYREKNKERRWKLKNRDKVYASCWKRRSRKLNAPGSFTLEEWNALKKHYVFTCLACGKKEPEIKLSPDHVVPLSKGGSDFIENIQPLCAECNGRKMTRSTDFRPDKVQASLF</sequence>
<dbReference type="InterPro" id="IPR003615">
    <property type="entry name" value="HNH_nuc"/>
</dbReference>
<proteinExistence type="predicted"/>
<keyword evidence="3" id="KW-0255">Endonuclease</keyword>
<dbReference type="AlphaFoldDB" id="A0A6M3KP16"/>
<keyword evidence="3" id="KW-0540">Nuclease</keyword>
<evidence type="ECO:0000313" key="3">
    <source>
        <dbReference type="EMBL" id="QJA83175.1"/>
    </source>
</evidence>
<accession>A0A6M3KP16</accession>
<keyword evidence="3" id="KW-0378">Hydrolase</keyword>
<dbReference type="Pfam" id="PF12898">
    <property type="entry name" value="Stc1"/>
    <property type="match status" value="1"/>
</dbReference>
<dbReference type="InterPro" id="IPR029471">
    <property type="entry name" value="HNH_5"/>
</dbReference>
<feature type="domain" description="HNH nuclease" evidence="1">
    <location>
        <begin position="219"/>
        <end position="271"/>
    </location>
</feature>
<dbReference type="SMART" id="SM00507">
    <property type="entry name" value="HNHc"/>
    <property type="match status" value="1"/>
</dbReference>
<dbReference type="EMBL" id="MT141505">
    <property type="protein sequence ID" value="QJA63749.1"/>
    <property type="molecule type" value="Genomic_DNA"/>
</dbReference>
<dbReference type="Gene3D" id="1.10.30.50">
    <property type="match status" value="1"/>
</dbReference>
<dbReference type="Pfam" id="PF14279">
    <property type="entry name" value="HNH_5"/>
    <property type="match status" value="1"/>
</dbReference>
<dbReference type="GO" id="GO:0004519">
    <property type="term" value="F:endonuclease activity"/>
    <property type="evidence" value="ECO:0007669"/>
    <property type="project" value="UniProtKB-KW"/>
</dbReference>